<dbReference type="OrthoDB" id="4479825at2759"/>
<evidence type="ECO:0000313" key="1">
    <source>
        <dbReference type="EMBL" id="GAQ33796.1"/>
    </source>
</evidence>
<proteinExistence type="predicted"/>
<organism evidence="1 2">
    <name type="scientific">Aspergillus niger</name>
    <dbReference type="NCBI Taxonomy" id="5061"/>
    <lineage>
        <taxon>Eukaryota</taxon>
        <taxon>Fungi</taxon>
        <taxon>Dikarya</taxon>
        <taxon>Ascomycota</taxon>
        <taxon>Pezizomycotina</taxon>
        <taxon>Eurotiomycetes</taxon>
        <taxon>Eurotiomycetidae</taxon>
        <taxon>Eurotiales</taxon>
        <taxon>Aspergillaceae</taxon>
        <taxon>Aspergillus</taxon>
        <taxon>Aspergillus subgen. Circumdati</taxon>
    </lineage>
</organism>
<dbReference type="EMBL" id="BCMY01000001">
    <property type="protein sequence ID" value="GAQ33796.1"/>
    <property type="molecule type" value="Genomic_DNA"/>
</dbReference>
<protein>
    <submittedName>
        <fullName evidence="1">Uncharacterized protein</fullName>
    </submittedName>
</protein>
<dbReference type="OMA" id="WGANAHL"/>
<accession>A0A100I315</accession>
<dbReference type="AlphaFoldDB" id="A0A100I315"/>
<reference evidence="2" key="1">
    <citation type="journal article" date="2016" name="Genome Announc.">
        <title>Draft genome sequence of Aspergillus niger strain An76.</title>
        <authorList>
            <person name="Gong W."/>
            <person name="Cheng Z."/>
            <person name="Zhang H."/>
            <person name="Liu L."/>
            <person name="Gao P."/>
            <person name="Wang L."/>
        </authorList>
    </citation>
    <scope>NUCLEOTIDE SEQUENCE [LARGE SCALE GENOMIC DNA]</scope>
    <source>
        <strain evidence="2">An76</strain>
    </source>
</reference>
<sequence>MNPAECQNAYTKVFEEKTYRGQLLSLLSRVECAALQDAYLASLPSDTCKRKHRYRSKGTGLPAYVVCSCGGELWGREDVPELNQAAVLGHTLLHFGAEEGCAACIKTGVIFMFRSWLLSSSEDRELIALSLVAACECVSRQYLLSTSQNAITQDLAMECPGPCQQRILKWCHGMMPNKALDMLAGVEGDLEDSFRKGLTSLCDSPGVQLPTGSKPFAPWAGPALNSVLLKRARKDRPVRQTKLPSFEAYLRERLADGFWYAMKAAVSSPDADRLYLTRYSTGIYEYAIDSACAFDTMGHARALQEDALYGACSYDRQPLDQLPDSRSDSYDDIIYAAGYLSLASYVWGANAHLDLLRGQVNQTSATPLSGNWYARVWHDALFGQSTPGELYKWTARTKTTGASLGIESSPNVSLTVAVPKDTINMVLEQRCSGHEKRGVAYPVRLRHLMCECLAPLSTVYGLSSVVVRGNIALHQNEPRLQPCPSGKHALAGLRR</sequence>
<dbReference type="Proteomes" id="UP000068243">
    <property type="component" value="Unassembled WGS sequence"/>
</dbReference>
<name>A0A100I315_ASPNG</name>
<comment type="caution">
    <text evidence="1">The sequence shown here is derived from an EMBL/GenBank/DDBJ whole genome shotgun (WGS) entry which is preliminary data.</text>
</comment>
<gene>
    <name evidence="1" type="ORF">ABL_00354</name>
</gene>
<evidence type="ECO:0000313" key="2">
    <source>
        <dbReference type="Proteomes" id="UP000068243"/>
    </source>
</evidence>